<dbReference type="OrthoDB" id="1151358at2"/>
<name>A0A514CFV8_9BACT</name>
<sequence>MKTQPQTSKAYFNNLTMLHRMLLVVQIAFFAAAYFLTDRSTVSNEELNSLFTYLIPVLVLAGIAGSNLLFRKQLAKLIETSELKAKLIGYLSSLMIKYALLEIPSMLSIVAYFITANYLFLGMAVVVLVVFILDRPSMGKAITDLRLSGIERQKVENPNEEIAEVNLR</sequence>
<evidence type="ECO:0000313" key="2">
    <source>
        <dbReference type="EMBL" id="QDH78688.1"/>
    </source>
</evidence>
<evidence type="ECO:0000256" key="1">
    <source>
        <dbReference type="SAM" id="Phobius"/>
    </source>
</evidence>
<gene>
    <name evidence="2" type="ORF">FKX85_06420</name>
</gene>
<dbReference type="RefSeq" id="WP_141613942.1">
    <property type="nucleotide sequence ID" value="NZ_CP041253.1"/>
</dbReference>
<organism evidence="2 3">
    <name type="scientific">Echinicola soli</name>
    <dbReference type="NCBI Taxonomy" id="2591634"/>
    <lineage>
        <taxon>Bacteria</taxon>
        <taxon>Pseudomonadati</taxon>
        <taxon>Bacteroidota</taxon>
        <taxon>Cytophagia</taxon>
        <taxon>Cytophagales</taxon>
        <taxon>Cyclobacteriaceae</taxon>
        <taxon>Echinicola</taxon>
    </lineage>
</organism>
<feature type="transmembrane region" description="Helical" evidence="1">
    <location>
        <begin position="21"/>
        <end position="37"/>
    </location>
</feature>
<dbReference type="Proteomes" id="UP000316614">
    <property type="component" value="Chromosome"/>
</dbReference>
<keyword evidence="1" id="KW-0812">Transmembrane</keyword>
<reference evidence="2 3" key="1">
    <citation type="submission" date="2019-06" db="EMBL/GenBank/DDBJ databases">
        <title>Echinicola alkalisoli sp. nov. isolated from saline soil.</title>
        <authorList>
            <person name="Sun J.-Q."/>
            <person name="Xu L."/>
        </authorList>
    </citation>
    <scope>NUCLEOTIDE SEQUENCE [LARGE SCALE GENOMIC DNA]</scope>
    <source>
        <strain evidence="2 3">LN3S3</strain>
    </source>
</reference>
<dbReference type="KEGG" id="echi:FKX85_06420"/>
<keyword evidence="1" id="KW-0472">Membrane</keyword>
<feature type="transmembrane region" description="Helical" evidence="1">
    <location>
        <begin position="83"/>
        <end position="101"/>
    </location>
</feature>
<dbReference type="EMBL" id="CP041253">
    <property type="protein sequence ID" value="QDH78688.1"/>
    <property type="molecule type" value="Genomic_DNA"/>
</dbReference>
<proteinExistence type="predicted"/>
<accession>A0A514CFV8</accession>
<evidence type="ECO:0000313" key="3">
    <source>
        <dbReference type="Proteomes" id="UP000316614"/>
    </source>
</evidence>
<feature type="transmembrane region" description="Helical" evidence="1">
    <location>
        <begin position="49"/>
        <end position="71"/>
    </location>
</feature>
<feature type="transmembrane region" description="Helical" evidence="1">
    <location>
        <begin position="107"/>
        <end position="133"/>
    </location>
</feature>
<protein>
    <submittedName>
        <fullName evidence="2">Uncharacterized protein</fullName>
    </submittedName>
</protein>
<keyword evidence="3" id="KW-1185">Reference proteome</keyword>
<dbReference type="AlphaFoldDB" id="A0A514CFV8"/>
<keyword evidence="1" id="KW-1133">Transmembrane helix</keyword>